<gene>
    <name evidence="2" type="ORF">D0Y96_09915</name>
</gene>
<dbReference type="Proteomes" id="UP000264702">
    <property type="component" value="Unassembled WGS sequence"/>
</dbReference>
<keyword evidence="3" id="KW-1185">Reference proteome</keyword>
<feature type="transmembrane region" description="Helical" evidence="1">
    <location>
        <begin position="254"/>
        <end position="277"/>
    </location>
</feature>
<evidence type="ECO:0000256" key="1">
    <source>
        <dbReference type="SAM" id="Phobius"/>
    </source>
</evidence>
<sequence>MPPLSEKSRTSRRSEIAFFLLTVAVSLHFALDYVRLTNPMIGLEDYLHLQIDTPFRYRILPQLLYRVWAYVIAHLHIHLPSLNPPVDSPDNWFMVLLAAASVIGAVYFTAHAIRHITGTSRYKWLSFALVLCAYFDYTLVLNRNLFYPYDLPTLFFFSALTCFAVTGNYWLFALTFIPAELTKETVVIAILIFFLLQIRQDNWKKVVSYCAFLSVLFVIIKYLLFRELYQPCAHCGNLMQNQLRSNLSQLVNPLFWISIFSVFAYLWVAVVALWPWISQRMRYTFAITAAAWGLLMFGAGILREIRIFSELSALLVVVIASGLHRRITASGAQPGETAVSES</sequence>
<reference evidence="2 3" key="1">
    <citation type="submission" date="2018-08" db="EMBL/GenBank/DDBJ databases">
        <title>Acidipila sp. 4G-K13, an acidobacterium isolated from forest soil.</title>
        <authorList>
            <person name="Gao Z.-H."/>
            <person name="Qiu L.-H."/>
        </authorList>
    </citation>
    <scope>NUCLEOTIDE SEQUENCE [LARGE SCALE GENOMIC DNA]</scope>
    <source>
        <strain evidence="2 3">4G-K13</strain>
    </source>
</reference>
<feature type="transmembrane region" description="Helical" evidence="1">
    <location>
        <begin position="283"/>
        <end position="302"/>
    </location>
</feature>
<keyword evidence="1" id="KW-1133">Transmembrane helix</keyword>
<feature type="transmembrane region" description="Helical" evidence="1">
    <location>
        <begin position="63"/>
        <end position="79"/>
    </location>
</feature>
<feature type="transmembrane region" description="Helical" evidence="1">
    <location>
        <begin position="153"/>
        <end position="172"/>
    </location>
</feature>
<feature type="transmembrane region" description="Helical" evidence="1">
    <location>
        <begin position="122"/>
        <end position="141"/>
    </location>
</feature>
<name>A0A372IQ34_9BACT</name>
<feature type="transmembrane region" description="Helical" evidence="1">
    <location>
        <begin position="91"/>
        <end position="110"/>
    </location>
</feature>
<keyword evidence="1" id="KW-0812">Transmembrane</keyword>
<dbReference type="EMBL" id="QVQT01000003">
    <property type="protein sequence ID" value="RFU17016.1"/>
    <property type="molecule type" value="Genomic_DNA"/>
</dbReference>
<accession>A0A372IQ34</accession>
<comment type="caution">
    <text evidence="2">The sequence shown here is derived from an EMBL/GenBank/DDBJ whole genome shotgun (WGS) entry which is preliminary data.</text>
</comment>
<feature type="transmembrane region" description="Helical" evidence="1">
    <location>
        <begin position="16"/>
        <end position="34"/>
    </location>
</feature>
<feature type="transmembrane region" description="Helical" evidence="1">
    <location>
        <begin position="206"/>
        <end position="224"/>
    </location>
</feature>
<proteinExistence type="predicted"/>
<evidence type="ECO:0000313" key="2">
    <source>
        <dbReference type="EMBL" id="RFU17016.1"/>
    </source>
</evidence>
<dbReference type="OrthoDB" id="112983at2"/>
<organism evidence="2 3">
    <name type="scientific">Paracidobacterium acidisoli</name>
    <dbReference type="NCBI Taxonomy" id="2303751"/>
    <lineage>
        <taxon>Bacteria</taxon>
        <taxon>Pseudomonadati</taxon>
        <taxon>Acidobacteriota</taxon>
        <taxon>Terriglobia</taxon>
        <taxon>Terriglobales</taxon>
        <taxon>Acidobacteriaceae</taxon>
        <taxon>Paracidobacterium</taxon>
    </lineage>
</organism>
<evidence type="ECO:0000313" key="3">
    <source>
        <dbReference type="Proteomes" id="UP000264702"/>
    </source>
</evidence>
<dbReference type="RefSeq" id="WP_117299221.1">
    <property type="nucleotide sequence ID" value="NZ_QVQT02000003.1"/>
</dbReference>
<keyword evidence="1" id="KW-0472">Membrane</keyword>
<protein>
    <submittedName>
        <fullName evidence="2">Uncharacterized protein</fullName>
    </submittedName>
</protein>
<dbReference type="AlphaFoldDB" id="A0A372IQ34"/>